<evidence type="ECO:0000313" key="9">
    <source>
        <dbReference type="Proteomes" id="UP000199011"/>
    </source>
</evidence>
<feature type="chain" id="PRO_5011613021" description="Osmotically-inducible protein Y" evidence="6">
    <location>
        <begin position="25"/>
        <end position="104"/>
    </location>
</feature>
<proteinExistence type="predicted"/>
<dbReference type="EMBL" id="FOVO01000008">
    <property type="protein sequence ID" value="SFN54739.1"/>
    <property type="molecule type" value="Genomic_DNA"/>
</dbReference>
<dbReference type="RefSeq" id="WP_092518497.1">
    <property type="nucleotide sequence ID" value="NZ_CAWRAH010000047.1"/>
</dbReference>
<evidence type="ECO:0000256" key="1">
    <source>
        <dbReference type="ARBA" id="ARBA00004418"/>
    </source>
</evidence>
<dbReference type="InterPro" id="IPR051686">
    <property type="entry name" value="Lipoprotein_DolP"/>
</dbReference>
<evidence type="ECO:0000256" key="5">
    <source>
        <dbReference type="ARBA" id="ARBA00070588"/>
    </source>
</evidence>
<dbReference type="STRING" id="53341.SAMN05421579_10836"/>
<evidence type="ECO:0000256" key="2">
    <source>
        <dbReference type="ARBA" id="ARBA00022729"/>
    </source>
</evidence>
<feature type="signal peptide" evidence="6">
    <location>
        <begin position="1"/>
        <end position="24"/>
    </location>
</feature>
<protein>
    <recommendedName>
        <fullName evidence="5">Osmotically-inducible protein Y</fullName>
    </recommendedName>
</protein>
<dbReference type="PANTHER" id="PTHR34606:SF16">
    <property type="entry name" value="BON DOMAIN-CONTAINING PROTEIN"/>
    <property type="match status" value="1"/>
</dbReference>
<keyword evidence="3" id="KW-0677">Repeat</keyword>
<evidence type="ECO:0000313" key="8">
    <source>
        <dbReference type="EMBL" id="SFN54739.1"/>
    </source>
</evidence>
<dbReference type="Proteomes" id="UP000199011">
    <property type="component" value="Unassembled WGS sequence"/>
</dbReference>
<feature type="domain" description="BON" evidence="7">
    <location>
        <begin position="37"/>
        <end position="104"/>
    </location>
</feature>
<organism evidence="8 9">
    <name type="scientific">Xenorhabdus japonica</name>
    <dbReference type="NCBI Taxonomy" id="53341"/>
    <lineage>
        <taxon>Bacteria</taxon>
        <taxon>Pseudomonadati</taxon>
        <taxon>Pseudomonadota</taxon>
        <taxon>Gammaproteobacteria</taxon>
        <taxon>Enterobacterales</taxon>
        <taxon>Morganellaceae</taxon>
        <taxon>Xenorhabdus</taxon>
    </lineage>
</organism>
<evidence type="ECO:0000256" key="3">
    <source>
        <dbReference type="ARBA" id="ARBA00022737"/>
    </source>
</evidence>
<dbReference type="AlphaFoldDB" id="A0A1I4ZXD6"/>
<evidence type="ECO:0000256" key="6">
    <source>
        <dbReference type="SAM" id="SignalP"/>
    </source>
</evidence>
<gene>
    <name evidence="8" type="ORF">SAMN05421579_10836</name>
</gene>
<dbReference type="PROSITE" id="PS50914">
    <property type="entry name" value="BON"/>
    <property type="match status" value="1"/>
</dbReference>
<sequence>MKQLKTISAFFIAIFMAMAISACAPTATTESTGNYIDDTVITTKIKSALLSDKVLKSTEINVETFKGRVQLSGFVRSPEDIKRAIQIAKEVKGVNTVINSIKLR</sequence>
<dbReference type="Pfam" id="PF04972">
    <property type="entry name" value="BON"/>
    <property type="match status" value="1"/>
</dbReference>
<dbReference type="SMART" id="SM00749">
    <property type="entry name" value="BON"/>
    <property type="match status" value="1"/>
</dbReference>
<dbReference type="InterPro" id="IPR014004">
    <property type="entry name" value="Transpt-assoc_nodulatn_dom_bac"/>
</dbReference>
<dbReference type="OrthoDB" id="7360581at2"/>
<keyword evidence="4" id="KW-0574">Periplasm</keyword>
<comment type="subcellular location">
    <subcellularLocation>
        <location evidence="1">Periplasm</location>
    </subcellularLocation>
</comment>
<dbReference type="PROSITE" id="PS51257">
    <property type="entry name" value="PROKAR_LIPOPROTEIN"/>
    <property type="match status" value="1"/>
</dbReference>
<dbReference type="FunFam" id="3.30.1340.30:FF:000001">
    <property type="entry name" value="Molecular chaperone OsmY"/>
    <property type="match status" value="1"/>
</dbReference>
<dbReference type="PANTHER" id="PTHR34606">
    <property type="entry name" value="BON DOMAIN-CONTAINING PROTEIN"/>
    <property type="match status" value="1"/>
</dbReference>
<keyword evidence="9" id="KW-1185">Reference proteome</keyword>
<evidence type="ECO:0000256" key="4">
    <source>
        <dbReference type="ARBA" id="ARBA00022764"/>
    </source>
</evidence>
<evidence type="ECO:0000259" key="7">
    <source>
        <dbReference type="PROSITE" id="PS50914"/>
    </source>
</evidence>
<dbReference type="InterPro" id="IPR007055">
    <property type="entry name" value="BON_dom"/>
</dbReference>
<keyword evidence="2 6" id="KW-0732">Signal</keyword>
<reference evidence="9" key="1">
    <citation type="submission" date="2016-10" db="EMBL/GenBank/DDBJ databases">
        <authorList>
            <person name="Varghese N."/>
            <person name="Submissions S."/>
        </authorList>
    </citation>
    <scope>NUCLEOTIDE SEQUENCE [LARGE SCALE GENOMIC DNA]</scope>
    <source>
        <strain evidence="9">DSM 16522</strain>
    </source>
</reference>
<accession>A0A1I4ZXD6</accession>
<name>A0A1I4ZXD6_9GAMM</name>
<dbReference type="GO" id="GO:0042597">
    <property type="term" value="C:periplasmic space"/>
    <property type="evidence" value="ECO:0007669"/>
    <property type="project" value="UniProtKB-SubCell"/>
</dbReference>
<dbReference type="Gene3D" id="3.30.1340.30">
    <property type="match status" value="1"/>
</dbReference>